<gene>
    <name evidence="1" type="ORF">K0M31_010472</name>
</gene>
<accession>A0AA40FL51</accession>
<dbReference type="AlphaFoldDB" id="A0AA40FL51"/>
<feature type="non-terminal residue" evidence="1">
    <location>
        <position position="1"/>
    </location>
</feature>
<evidence type="ECO:0000313" key="2">
    <source>
        <dbReference type="Proteomes" id="UP001177670"/>
    </source>
</evidence>
<organism evidence="1 2">
    <name type="scientific">Melipona bicolor</name>
    <dbReference type="NCBI Taxonomy" id="60889"/>
    <lineage>
        <taxon>Eukaryota</taxon>
        <taxon>Metazoa</taxon>
        <taxon>Ecdysozoa</taxon>
        <taxon>Arthropoda</taxon>
        <taxon>Hexapoda</taxon>
        <taxon>Insecta</taxon>
        <taxon>Pterygota</taxon>
        <taxon>Neoptera</taxon>
        <taxon>Endopterygota</taxon>
        <taxon>Hymenoptera</taxon>
        <taxon>Apocrita</taxon>
        <taxon>Aculeata</taxon>
        <taxon>Apoidea</taxon>
        <taxon>Anthophila</taxon>
        <taxon>Apidae</taxon>
        <taxon>Melipona</taxon>
    </lineage>
</organism>
<name>A0AA40FL51_9HYME</name>
<sequence>ASKEPVSSLDGTFPNFGEERRFFSGGESSRNVSMIRRQFHPGGRVKPLEYRHILWPNVRLRLDIFHRDLRFQQPLIADKQP</sequence>
<evidence type="ECO:0000313" key="1">
    <source>
        <dbReference type="EMBL" id="KAK1121165.1"/>
    </source>
</evidence>
<dbReference type="EMBL" id="JAHYIQ010000027">
    <property type="protein sequence ID" value="KAK1121165.1"/>
    <property type="molecule type" value="Genomic_DNA"/>
</dbReference>
<keyword evidence="2" id="KW-1185">Reference proteome</keyword>
<protein>
    <submittedName>
        <fullName evidence="1">Uncharacterized protein</fullName>
    </submittedName>
</protein>
<comment type="caution">
    <text evidence="1">The sequence shown here is derived from an EMBL/GenBank/DDBJ whole genome shotgun (WGS) entry which is preliminary data.</text>
</comment>
<proteinExistence type="predicted"/>
<reference evidence="1" key="1">
    <citation type="submission" date="2021-10" db="EMBL/GenBank/DDBJ databases">
        <title>Melipona bicolor Genome sequencing and assembly.</title>
        <authorList>
            <person name="Araujo N.S."/>
            <person name="Arias M.C."/>
        </authorList>
    </citation>
    <scope>NUCLEOTIDE SEQUENCE</scope>
    <source>
        <strain evidence="1">USP_2M_L1-L4_2017</strain>
        <tissue evidence="1">Whole body</tissue>
    </source>
</reference>
<dbReference type="Proteomes" id="UP001177670">
    <property type="component" value="Unassembled WGS sequence"/>
</dbReference>